<evidence type="ECO:0000259" key="4">
    <source>
        <dbReference type="PROSITE" id="PS51192"/>
    </source>
</evidence>
<dbReference type="GO" id="GO:0008094">
    <property type="term" value="F:ATP-dependent activity, acting on DNA"/>
    <property type="evidence" value="ECO:0007669"/>
    <property type="project" value="TreeGrafter"/>
</dbReference>
<dbReference type="InterPro" id="IPR000330">
    <property type="entry name" value="SNF2_N"/>
</dbReference>
<dbReference type="InterPro" id="IPR038718">
    <property type="entry name" value="SNF2-like_sf"/>
</dbReference>
<evidence type="ECO:0000256" key="2">
    <source>
        <dbReference type="ARBA" id="ARBA00022801"/>
    </source>
</evidence>
<feature type="domain" description="Helicase ATP-binding" evidence="4">
    <location>
        <begin position="95"/>
        <end position="274"/>
    </location>
</feature>
<dbReference type="PANTHER" id="PTHR45626:SF22">
    <property type="entry name" value="DNA REPAIR PROTEIN RAD5"/>
    <property type="match status" value="1"/>
</dbReference>
<proteinExistence type="predicted"/>
<evidence type="ECO:0000256" key="1">
    <source>
        <dbReference type="ARBA" id="ARBA00022741"/>
    </source>
</evidence>
<comment type="caution">
    <text evidence="5">The sequence shown here is derived from an EMBL/GenBank/DDBJ whole genome shotgun (WGS) entry which is preliminary data.</text>
</comment>
<accession>A0A9Q3Q6E5</accession>
<dbReference type="Proteomes" id="UP000765509">
    <property type="component" value="Unassembled WGS sequence"/>
</dbReference>
<keyword evidence="2" id="KW-0378">Hydrolase</keyword>
<dbReference type="InterPro" id="IPR027417">
    <property type="entry name" value="P-loop_NTPase"/>
</dbReference>
<dbReference type="PANTHER" id="PTHR45626">
    <property type="entry name" value="TRANSCRIPTION TERMINATION FACTOR 2-RELATED"/>
    <property type="match status" value="1"/>
</dbReference>
<evidence type="ECO:0000313" key="5">
    <source>
        <dbReference type="EMBL" id="MBW0586939.1"/>
    </source>
</evidence>
<dbReference type="OrthoDB" id="2503761at2759"/>
<dbReference type="Pfam" id="PF00176">
    <property type="entry name" value="SNF2-rel_dom"/>
    <property type="match status" value="1"/>
</dbReference>
<protein>
    <recommendedName>
        <fullName evidence="4">Helicase ATP-binding domain-containing protein</fullName>
    </recommendedName>
</protein>
<dbReference type="EMBL" id="AVOT02125438">
    <property type="protein sequence ID" value="MBW0586939.1"/>
    <property type="molecule type" value="Genomic_DNA"/>
</dbReference>
<dbReference type="SMART" id="SM00487">
    <property type="entry name" value="DEXDc"/>
    <property type="match status" value="1"/>
</dbReference>
<dbReference type="GO" id="GO:0005524">
    <property type="term" value="F:ATP binding"/>
    <property type="evidence" value="ECO:0007669"/>
    <property type="project" value="UniProtKB-KW"/>
</dbReference>
<dbReference type="PROSITE" id="PS51192">
    <property type="entry name" value="HELICASE_ATP_BIND_1"/>
    <property type="match status" value="1"/>
</dbReference>
<dbReference type="AlphaFoldDB" id="A0A9Q3Q6E5"/>
<sequence length="434" mass="50264">MALRHIGNYSSPLFIDIPQGCDLYQASNNTSLTSSVTSIPNCQTNLSLHQIQGISFLLNIENNMEKICENLWKHPDNLWIKKVFSNAVENGLIPQDIVCKSRGGILADDMGLGKLLTTLCLIKKTQNEELKFSEISKDHVPATLIIVPLSTLHNWENEIRLHFHDGSLPYSIFHGSNRNFISFQNLKQNAIIITTYDVIAGYNVYDVHGMRINPLLVNWFRIVLDKAHCIKEQSTHREFTILNLKSERTLCLTGIPLQNNLWDLHSPLRFLQVEPWNLKPLWENCMIKQISSWNKMAIQSLQLIMQTLTLRRLKANLPDLPNKVQHGVGIEIYEPWKPLYFKKHEEFSALYGKLRSKAVQWDSSEFFSRLSDLRQLCNNPALIEREEGGRRCTWKEGPKVVHLLSHLKEFFQKEPGLRYPQEAVFSEYKRFLDM</sequence>
<dbReference type="SUPFAM" id="SSF52540">
    <property type="entry name" value="P-loop containing nucleoside triphosphate hydrolases"/>
    <property type="match status" value="1"/>
</dbReference>
<gene>
    <name evidence="5" type="ORF">O181_126654</name>
</gene>
<dbReference type="Gene3D" id="3.40.50.10810">
    <property type="entry name" value="Tandem AAA-ATPase domain"/>
    <property type="match status" value="1"/>
</dbReference>
<evidence type="ECO:0000256" key="3">
    <source>
        <dbReference type="ARBA" id="ARBA00022840"/>
    </source>
</evidence>
<keyword evidence="1" id="KW-0547">Nucleotide-binding</keyword>
<dbReference type="CDD" id="cd18008">
    <property type="entry name" value="DEXDc_SHPRH-like"/>
    <property type="match status" value="1"/>
</dbReference>
<evidence type="ECO:0000313" key="6">
    <source>
        <dbReference type="Proteomes" id="UP000765509"/>
    </source>
</evidence>
<keyword evidence="3" id="KW-0067">ATP-binding</keyword>
<dbReference type="GO" id="GO:0006281">
    <property type="term" value="P:DNA repair"/>
    <property type="evidence" value="ECO:0007669"/>
    <property type="project" value="TreeGrafter"/>
</dbReference>
<dbReference type="GO" id="GO:0005634">
    <property type="term" value="C:nucleus"/>
    <property type="evidence" value="ECO:0007669"/>
    <property type="project" value="TreeGrafter"/>
</dbReference>
<name>A0A9Q3Q6E5_9BASI</name>
<reference evidence="5" key="1">
    <citation type="submission" date="2021-03" db="EMBL/GenBank/DDBJ databases">
        <title>Draft genome sequence of rust myrtle Austropuccinia psidii MF-1, a brazilian biotype.</title>
        <authorList>
            <person name="Quecine M.C."/>
            <person name="Pachon D.M.R."/>
            <person name="Bonatelli M.L."/>
            <person name="Correr F.H."/>
            <person name="Franceschini L.M."/>
            <person name="Leite T.F."/>
            <person name="Margarido G.R.A."/>
            <person name="Almeida C.A."/>
            <person name="Ferrarezi J.A."/>
            <person name="Labate C.A."/>
        </authorList>
    </citation>
    <scope>NUCLEOTIDE SEQUENCE</scope>
    <source>
        <strain evidence="5">MF-1</strain>
    </source>
</reference>
<dbReference type="InterPro" id="IPR050628">
    <property type="entry name" value="SNF2_RAD54_helicase_TF"/>
</dbReference>
<dbReference type="InterPro" id="IPR014001">
    <property type="entry name" value="Helicase_ATP-bd"/>
</dbReference>
<dbReference type="GO" id="GO:0016787">
    <property type="term" value="F:hydrolase activity"/>
    <property type="evidence" value="ECO:0007669"/>
    <property type="project" value="UniProtKB-KW"/>
</dbReference>
<keyword evidence="6" id="KW-1185">Reference proteome</keyword>
<organism evidence="5 6">
    <name type="scientific">Austropuccinia psidii MF-1</name>
    <dbReference type="NCBI Taxonomy" id="1389203"/>
    <lineage>
        <taxon>Eukaryota</taxon>
        <taxon>Fungi</taxon>
        <taxon>Dikarya</taxon>
        <taxon>Basidiomycota</taxon>
        <taxon>Pucciniomycotina</taxon>
        <taxon>Pucciniomycetes</taxon>
        <taxon>Pucciniales</taxon>
        <taxon>Sphaerophragmiaceae</taxon>
        <taxon>Austropuccinia</taxon>
    </lineage>
</organism>